<dbReference type="GO" id="GO:0016779">
    <property type="term" value="F:nucleotidyltransferase activity"/>
    <property type="evidence" value="ECO:0007669"/>
    <property type="project" value="UniProtKB-UniRule"/>
</dbReference>
<dbReference type="Gene3D" id="3.40.50.620">
    <property type="entry name" value="HUPs"/>
    <property type="match status" value="1"/>
</dbReference>
<dbReference type="SUPFAM" id="SSF52402">
    <property type="entry name" value="Adenine nucleotide alpha hydrolases-like"/>
    <property type="match status" value="1"/>
</dbReference>
<proteinExistence type="inferred from homology"/>
<dbReference type="Pfam" id="PF10288">
    <property type="entry name" value="CTU2"/>
    <property type="match status" value="1"/>
</dbReference>
<dbReference type="GO" id="GO:0016783">
    <property type="term" value="F:sulfurtransferase activity"/>
    <property type="evidence" value="ECO:0007669"/>
    <property type="project" value="TreeGrafter"/>
</dbReference>
<organism evidence="5 6">
    <name type="scientific">Cuscuta australis</name>
    <dbReference type="NCBI Taxonomy" id="267555"/>
    <lineage>
        <taxon>Eukaryota</taxon>
        <taxon>Viridiplantae</taxon>
        <taxon>Streptophyta</taxon>
        <taxon>Embryophyta</taxon>
        <taxon>Tracheophyta</taxon>
        <taxon>Spermatophyta</taxon>
        <taxon>Magnoliopsida</taxon>
        <taxon>eudicotyledons</taxon>
        <taxon>Gunneridae</taxon>
        <taxon>Pentapetalae</taxon>
        <taxon>asterids</taxon>
        <taxon>lamiids</taxon>
        <taxon>Solanales</taxon>
        <taxon>Convolvulaceae</taxon>
        <taxon>Cuscuteae</taxon>
        <taxon>Cuscuta</taxon>
        <taxon>Cuscuta subgen. Grammica</taxon>
        <taxon>Cuscuta sect. Cleistogrammica</taxon>
    </lineage>
</organism>
<keyword evidence="2 3" id="KW-0819">tRNA processing</keyword>
<dbReference type="InterPro" id="IPR019407">
    <property type="entry name" value="CTU2"/>
</dbReference>
<dbReference type="EMBL" id="NQVE01000097">
    <property type="protein sequence ID" value="RAL48667.1"/>
    <property type="molecule type" value="Genomic_DNA"/>
</dbReference>
<comment type="pathway">
    <text evidence="3">tRNA modification; 5-methoxycarbonylmethyl-2-thiouridine-tRNA biosynthesis.</text>
</comment>
<feature type="region of interest" description="Disordered" evidence="4">
    <location>
        <begin position="18"/>
        <end position="39"/>
    </location>
</feature>
<comment type="similarity">
    <text evidence="3">Belongs to the CTU2/NCS2 family.</text>
</comment>
<evidence type="ECO:0000313" key="6">
    <source>
        <dbReference type="Proteomes" id="UP000249390"/>
    </source>
</evidence>
<evidence type="ECO:0000256" key="4">
    <source>
        <dbReference type="SAM" id="MobiDB-lite"/>
    </source>
</evidence>
<reference evidence="5 6" key="1">
    <citation type="submission" date="2018-06" db="EMBL/GenBank/DDBJ databases">
        <title>The Genome of Cuscuta australis (Dodder) Provides Insight into the Evolution of Plant Parasitism.</title>
        <authorList>
            <person name="Liu H."/>
        </authorList>
    </citation>
    <scope>NUCLEOTIDE SEQUENCE [LARGE SCALE GENOMIC DNA]</scope>
    <source>
        <strain evidence="6">cv. Yunnan</strain>
        <tissue evidence="5">Vines</tissue>
    </source>
</reference>
<dbReference type="InterPro" id="IPR014729">
    <property type="entry name" value="Rossmann-like_a/b/a_fold"/>
</dbReference>
<comment type="function">
    <text evidence="3">Plays a central role in 2-thiolation of mcm(5)S(2)U at tRNA wobble positions of tRNA(Lys), tRNA(Glu) and tRNA(Gln). May act by forming a heterodimer with NCS6/CTU1 that ligates sulfur from thiocarboxylated URM1 onto the uridine of tRNAs at wobble position.</text>
</comment>
<evidence type="ECO:0000256" key="3">
    <source>
        <dbReference type="HAMAP-Rule" id="MF_03054"/>
    </source>
</evidence>
<dbReference type="GO" id="GO:0032447">
    <property type="term" value="P:protein urmylation"/>
    <property type="evidence" value="ECO:0007669"/>
    <property type="project" value="UniProtKB-UniRule"/>
</dbReference>
<accession>A0A328DSH7</accession>
<keyword evidence="1 3" id="KW-0963">Cytoplasm</keyword>
<dbReference type="PANTHER" id="PTHR20882:SF14">
    <property type="entry name" value="CYTOPLASMIC TRNA 2-THIOLATION PROTEIN 2"/>
    <property type="match status" value="1"/>
</dbReference>
<dbReference type="GO" id="GO:0005829">
    <property type="term" value="C:cytosol"/>
    <property type="evidence" value="ECO:0007669"/>
    <property type="project" value="TreeGrafter"/>
</dbReference>
<evidence type="ECO:0000256" key="2">
    <source>
        <dbReference type="ARBA" id="ARBA00022694"/>
    </source>
</evidence>
<keyword evidence="6" id="KW-1185">Reference proteome</keyword>
<sequence>MACNSATCNPGCLRDASREDGEKEQQSHPTADDHGACNGDEHVSNRAESLSNSICLKCKLNETIAASGFGAGLINGDGGRFCADCFRSNLYWKFRFSVTSNDMISPADNVLVAFSGGASSRVALHFVSEMQDKAQKNFEASRDRALPVFGVGVAFVDEQSVSTDHCHEFDIAIEDMKLIVSNLAPPLKKFLVVPIESVYTLEPSNGRERLKKLINTINDTTGKEDLLEHLRMLALQKVALENGYTKIVLGKCTSRIACHVLEATVKGKGYSLAADIQYVDARWEVPVVLPLRDCFSHEIDLLCCLESLKTVEVFRGKRSGINGLVSSFVKLLQEENPSRESTIVRTAGKLTPFHFNRIPEDNKSHGPAASQRRQRKRILKTDNLLSQESFCPVCNCPIKMSDLTTTTHSEDAQTSVDLMELCCLSCRFQILPAELSSLNLFHSFLPDPIVARANDARSLNHSWLREQIEDCLLSDTEVEA</sequence>
<gene>
    <name evidence="5" type="ORF">DM860_000987</name>
</gene>
<evidence type="ECO:0000313" key="5">
    <source>
        <dbReference type="EMBL" id="RAL48667.1"/>
    </source>
</evidence>
<protein>
    <recommendedName>
        <fullName evidence="3">Cytoplasmic tRNA 2-thiolation protein 2</fullName>
    </recommendedName>
</protein>
<dbReference type="UniPathway" id="UPA00988"/>
<name>A0A328DSH7_9ASTE</name>
<comment type="subcellular location">
    <subcellularLocation>
        <location evidence="3">Cytoplasm</location>
    </subcellularLocation>
</comment>
<dbReference type="PANTHER" id="PTHR20882">
    <property type="entry name" value="CYTOPLASMIC TRNA 2-THIOLATION PROTEIN 2"/>
    <property type="match status" value="1"/>
</dbReference>
<dbReference type="HAMAP" id="MF_03054">
    <property type="entry name" value="CTU2"/>
    <property type="match status" value="1"/>
</dbReference>
<dbReference type="Proteomes" id="UP000249390">
    <property type="component" value="Unassembled WGS sequence"/>
</dbReference>
<dbReference type="GO" id="GO:0000049">
    <property type="term" value="F:tRNA binding"/>
    <property type="evidence" value="ECO:0007669"/>
    <property type="project" value="InterPro"/>
</dbReference>
<comment type="caution">
    <text evidence="5">The sequence shown here is derived from an EMBL/GenBank/DDBJ whole genome shotgun (WGS) entry which is preliminary data.</text>
</comment>
<evidence type="ECO:0000256" key="1">
    <source>
        <dbReference type="ARBA" id="ARBA00022490"/>
    </source>
</evidence>
<dbReference type="AlphaFoldDB" id="A0A328DSH7"/>
<dbReference type="GO" id="GO:0002143">
    <property type="term" value="P:tRNA wobble position uridine thiolation"/>
    <property type="evidence" value="ECO:0007669"/>
    <property type="project" value="TreeGrafter"/>
</dbReference>